<evidence type="ECO:0000313" key="2">
    <source>
        <dbReference type="Proteomes" id="UP001229421"/>
    </source>
</evidence>
<name>A0AAD8NN60_TARER</name>
<dbReference type="AlphaFoldDB" id="A0AAD8NN60"/>
<gene>
    <name evidence="1" type="ORF">QVD17_30318</name>
</gene>
<comment type="caution">
    <text evidence="1">The sequence shown here is derived from an EMBL/GenBank/DDBJ whole genome shotgun (WGS) entry which is preliminary data.</text>
</comment>
<dbReference type="Proteomes" id="UP001229421">
    <property type="component" value="Unassembled WGS sequence"/>
</dbReference>
<keyword evidence="2" id="KW-1185">Reference proteome</keyword>
<sequence length="125" mass="14234">MQVKSRQNPNLSLALTHFISNISQSKINPNLSLKFIHNLSQWLQLISIYLISLRHQHRLTLLPLFILSPCIGAIQVPEINLSPSKSCYFEYSNRSSGYVISAAAATTYVLLRKISQFEEMLFPVQ</sequence>
<accession>A0AAD8NN60</accession>
<reference evidence="1" key="1">
    <citation type="journal article" date="2023" name="bioRxiv">
        <title>Improved chromosome-level genome assembly for marigold (Tagetes erecta).</title>
        <authorList>
            <person name="Jiang F."/>
            <person name="Yuan L."/>
            <person name="Wang S."/>
            <person name="Wang H."/>
            <person name="Xu D."/>
            <person name="Wang A."/>
            <person name="Fan W."/>
        </authorList>
    </citation>
    <scope>NUCLEOTIDE SEQUENCE</scope>
    <source>
        <strain evidence="1">WSJ</strain>
        <tissue evidence="1">Leaf</tissue>
    </source>
</reference>
<organism evidence="1 2">
    <name type="scientific">Tagetes erecta</name>
    <name type="common">African marigold</name>
    <dbReference type="NCBI Taxonomy" id="13708"/>
    <lineage>
        <taxon>Eukaryota</taxon>
        <taxon>Viridiplantae</taxon>
        <taxon>Streptophyta</taxon>
        <taxon>Embryophyta</taxon>
        <taxon>Tracheophyta</taxon>
        <taxon>Spermatophyta</taxon>
        <taxon>Magnoliopsida</taxon>
        <taxon>eudicotyledons</taxon>
        <taxon>Gunneridae</taxon>
        <taxon>Pentapetalae</taxon>
        <taxon>asterids</taxon>
        <taxon>campanulids</taxon>
        <taxon>Asterales</taxon>
        <taxon>Asteraceae</taxon>
        <taxon>Asteroideae</taxon>
        <taxon>Heliantheae alliance</taxon>
        <taxon>Tageteae</taxon>
        <taxon>Tagetes</taxon>
    </lineage>
</organism>
<proteinExistence type="predicted"/>
<dbReference type="EMBL" id="JAUHHV010000008">
    <property type="protein sequence ID" value="KAK1414571.1"/>
    <property type="molecule type" value="Genomic_DNA"/>
</dbReference>
<evidence type="ECO:0000313" key="1">
    <source>
        <dbReference type="EMBL" id="KAK1414571.1"/>
    </source>
</evidence>
<protein>
    <submittedName>
        <fullName evidence="1">Uncharacterized protein</fullName>
    </submittedName>
</protein>